<dbReference type="InterPro" id="IPR016181">
    <property type="entry name" value="Acyl_CoA_acyltransferase"/>
</dbReference>
<dbReference type="AlphaFoldDB" id="A0A939GHW5"/>
<evidence type="ECO:0000313" key="2">
    <source>
        <dbReference type="EMBL" id="MBO0938098.1"/>
    </source>
</evidence>
<sequence length="144" mass="15782">MTIHIAKTEADLRRCLPALLTLRPSLTAETALVRLQEQLANDQFSVAFVDLGNSADAPAAITYRIMTMLFSGKTCYIDDLSTQPEARGNGYAGALIDFVKEQAKQAGCVTLSLDSGHGPERNDAHRLYLNKGFRISSHHFSQTI</sequence>
<evidence type="ECO:0000313" key="3">
    <source>
        <dbReference type="Proteomes" id="UP000664034"/>
    </source>
</evidence>
<proteinExistence type="predicted"/>
<organism evidence="2 3">
    <name type="scientific">Fibrella rubiginis</name>
    <dbReference type="NCBI Taxonomy" id="2817060"/>
    <lineage>
        <taxon>Bacteria</taxon>
        <taxon>Pseudomonadati</taxon>
        <taxon>Bacteroidota</taxon>
        <taxon>Cytophagia</taxon>
        <taxon>Cytophagales</taxon>
        <taxon>Spirosomataceae</taxon>
        <taxon>Fibrella</taxon>
    </lineage>
</organism>
<name>A0A939GHW5_9BACT</name>
<accession>A0A939GHW5</accession>
<feature type="domain" description="N-acetyltransferase" evidence="1">
    <location>
        <begin position="1"/>
        <end position="144"/>
    </location>
</feature>
<dbReference type="InterPro" id="IPR000182">
    <property type="entry name" value="GNAT_dom"/>
</dbReference>
<evidence type="ECO:0000259" key="1">
    <source>
        <dbReference type="PROSITE" id="PS51186"/>
    </source>
</evidence>
<dbReference type="RefSeq" id="WP_207365633.1">
    <property type="nucleotide sequence ID" value="NZ_JAFMYV010000008.1"/>
</dbReference>
<dbReference type="Gene3D" id="3.40.630.30">
    <property type="match status" value="1"/>
</dbReference>
<dbReference type="EMBL" id="JAFMYV010000008">
    <property type="protein sequence ID" value="MBO0938098.1"/>
    <property type="molecule type" value="Genomic_DNA"/>
</dbReference>
<gene>
    <name evidence="2" type="ORF">J2I47_16215</name>
</gene>
<comment type="caution">
    <text evidence="2">The sequence shown here is derived from an EMBL/GenBank/DDBJ whole genome shotgun (WGS) entry which is preliminary data.</text>
</comment>
<reference evidence="2" key="1">
    <citation type="submission" date="2021-03" db="EMBL/GenBank/DDBJ databases">
        <title>Fibrella sp. HMF5335 genome sequencing and assembly.</title>
        <authorList>
            <person name="Kang H."/>
            <person name="Kim H."/>
            <person name="Bae S."/>
            <person name="Joh K."/>
        </authorList>
    </citation>
    <scope>NUCLEOTIDE SEQUENCE</scope>
    <source>
        <strain evidence="2">HMF5335</strain>
    </source>
</reference>
<dbReference type="SUPFAM" id="SSF55729">
    <property type="entry name" value="Acyl-CoA N-acyltransferases (Nat)"/>
    <property type="match status" value="1"/>
</dbReference>
<dbReference type="Proteomes" id="UP000664034">
    <property type="component" value="Unassembled WGS sequence"/>
</dbReference>
<protein>
    <submittedName>
        <fullName evidence="2">GNAT family N-acetyltransferase</fullName>
    </submittedName>
</protein>
<dbReference type="Pfam" id="PF00583">
    <property type="entry name" value="Acetyltransf_1"/>
    <property type="match status" value="1"/>
</dbReference>
<dbReference type="CDD" id="cd04301">
    <property type="entry name" value="NAT_SF"/>
    <property type="match status" value="1"/>
</dbReference>
<dbReference type="GO" id="GO:0016747">
    <property type="term" value="F:acyltransferase activity, transferring groups other than amino-acyl groups"/>
    <property type="evidence" value="ECO:0007669"/>
    <property type="project" value="InterPro"/>
</dbReference>
<keyword evidence="3" id="KW-1185">Reference proteome</keyword>
<dbReference type="PROSITE" id="PS51186">
    <property type="entry name" value="GNAT"/>
    <property type="match status" value="1"/>
</dbReference>